<organism evidence="2 3">
    <name type="scientific">Oryzias javanicus</name>
    <name type="common">Javanese ricefish</name>
    <name type="synonym">Aplocheilus javanicus</name>
    <dbReference type="NCBI Taxonomy" id="123683"/>
    <lineage>
        <taxon>Eukaryota</taxon>
        <taxon>Metazoa</taxon>
        <taxon>Chordata</taxon>
        <taxon>Craniata</taxon>
        <taxon>Vertebrata</taxon>
        <taxon>Euteleostomi</taxon>
        <taxon>Actinopterygii</taxon>
        <taxon>Neopterygii</taxon>
        <taxon>Teleostei</taxon>
        <taxon>Neoteleostei</taxon>
        <taxon>Acanthomorphata</taxon>
        <taxon>Ovalentaria</taxon>
        <taxon>Atherinomorphae</taxon>
        <taxon>Beloniformes</taxon>
        <taxon>Adrianichthyidae</taxon>
        <taxon>Oryziinae</taxon>
        <taxon>Oryzias</taxon>
    </lineage>
</organism>
<evidence type="ECO:0000313" key="3">
    <source>
        <dbReference type="Proteomes" id="UP000283210"/>
    </source>
</evidence>
<evidence type="ECO:0008006" key="4">
    <source>
        <dbReference type="Google" id="ProtNLM"/>
    </source>
</evidence>
<reference evidence="2 3" key="1">
    <citation type="submission" date="2018-11" db="EMBL/GenBank/DDBJ databases">
        <authorList>
            <person name="Lopez-Roques C."/>
            <person name="Donnadieu C."/>
            <person name="Bouchez O."/>
            <person name="Klopp C."/>
            <person name="Cabau C."/>
            <person name="Zahm M."/>
        </authorList>
    </citation>
    <scope>NUCLEOTIDE SEQUENCE [LARGE SCALE GENOMIC DNA]</scope>
    <source>
        <strain evidence="2">RS831</strain>
        <tissue evidence="2">Whole body</tissue>
    </source>
</reference>
<proteinExistence type="predicted"/>
<dbReference type="InterPro" id="IPR029731">
    <property type="entry name" value="OSGIN1/2"/>
</dbReference>
<evidence type="ECO:0000256" key="1">
    <source>
        <dbReference type="SAM" id="MobiDB-lite"/>
    </source>
</evidence>
<dbReference type="EMBL" id="CM012452">
    <property type="protein sequence ID" value="RVE62664.1"/>
    <property type="molecule type" value="Genomic_DNA"/>
</dbReference>
<gene>
    <name evidence="2" type="ORF">OJAV_G00159480</name>
</gene>
<protein>
    <recommendedName>
        <fullName evidence="4">FAD/NAD(P)-binding domain-containing protein</fullName>
    </recommendedName>
</protein>
<dbReference type="AlphaFoldDB" id="A0A437CJE2"/>
<reference evidence="2 3" key="2">
    <citation type="submission" date="2019-01" db="EMBL/GenBank/DDBJ databases">
        <title>A chromosome length genome reference of the Java medaka (oryzias javanicus).</title>
        <authorList>
            <person name="Herpin A."/>
            <person name="Takehana Y."/>
            <person name="Naruse K."/>
            <person name="Ansai S."/>
            <person name="Kawaguchi M."/>
        </authorList>
    </citation>
    <scope>NUCLEOTIDE SEQUENCE [LARGE SCALE GENOMIC DNA]</scope>
    <source>
        <strain evidence="2">RS831</strain>
        <tissue evidence="2">Whole body</tissue>
    </source>
</reference>
<dbReference type="GO" id="GO:0030308">
    <property type="term" value="P:negative regulation of cell growth"/>
    <property type="evidence" value="ECO:0007669"/>
    <property type="project" value="TreeGrafter"/>
</dbReference>
<dbReference type="SUPFAM" id="SSF51905">
    <property type="entry name" value="FAD/NAD(P)-binding domain"/>
    <property type="match status" value="1"/>
</dbReference>
<evidence type="ECO:0000313" key="2">
    <source>
        <dbReference type="EMBL" id="RVE62664.1"/>
    </source>
</evidence>
<dbReference type="Proteomes" id="UP000283210">
    <property type="component" value="Chromosome 16"/>
</dbReference>
<sequence>MPLLEETTVPQEHPPTLPVVIIGNGPSGICLSYLLSGYKPYLDTTTVHPNPMLFRKLQETKHIPITEQDLEYLSEGLEGRSRNPVAVLFDTLLHPNADFGYEFPPVLKWRRDKQQHIPHMVLGKATPGGAWHAMEGSMLTISLGIWMELPGVNYRDLTGGKHRDVTSDRATPEEISTYYRDYVKLKGLQKNFVDNTYVTSVQKLCRGQEVEDLENGQTDQGEDGRVGDGDNEGFGGNGKESVNNGGALWEIRGYQQVQSDTHVPFCLFAENVVLATGASDSPVRLGVEGEDLPFVFHSISDLGLALSQKRLDMNSDPVLIIGAGLSSADAVLSACNSNIRVLHVFRKDVDNPDLIFKQLPKTLYPEYHKVYNMMCSQTYTNVPPSSSKFRPQAISIASSVCAKMCPKPQFAADEGASARLFPDYTSFPEHCLVSFQPDRKCLLQGDNSLKAFKISLALVLIGTNPNLFFLKEQGQYLGKDPTRPISCKQNPIDIDPYTYECTKEPGLFAMGPLVGDNFVRFLKGGALGIASCLLKRLKKREKLISNGRNNII</sequence>
<dbReference type="OrthoDB" id="412005at2759"/>
<dbReference type="InterPro" id="IPR036188">
    <property type="entry name" value="FAD/NAD-bd_sf"/>
</dbReference>
<dbReference type="GO" id="GO:0008083">
    <property type="term" value="F:growth factor activity"/>
    <property type="evidence" value="ECO:0007669"/>
    <property type="project" value="TreeGrafter"/>
</dbReference>
<feature type="region of interest" description="Disordered" evidence="1">
    <location>
        <begin position="210"/>
        <end position="239"/>
    </location>
</feature>
<dbReference type="PANTHER" id="PTHR15192">
    <property type="entry name" value="PROTEIN CBG05349"/>
    <property type="match status" value="1"/>
</dbReference>
<dbReference type="OMA" id="CCRCSLT"/>
<dbReference type="Gene3D" id="3.50.50.60">
    <property type="entry name" value="FAD/NAD(P)-binding domain"/>
    <property type="match status" value="1"/>
</dbReference>
<keyword evidence="3" id="KW-1185">Reference proteome</keyword>
<name>A0A437CJE2_ORYJA</name>
<dbReference type="PANTHER" id="PTHR15192:SF4">
    <property type="entry name" value="OXIDATIVE STRESS-INDUCED GROWTH INHIBITOR 2"/>
    <property type="match status" value="1"/>
</dbReference>
<accession>A0A437CJE2</accession>